<dbReference type="EMBL" id="KN818290">
    <property type="protein sequence ID" value="KIL60997.1"/>
    <property type="molecule type" value="Genomic_DNA"/>
</dbReference>
<dbReference type="HOGENOM" id="CLU_324897_0_0_1"/>
<feature type="compositionally biased region" description="Polar residues" evidence="1">
    <location>
        <begin position="420"/>
        <end position="444"/>
    </location>
</feature>
<feature type="compositionally biased region" description="Low complexity" evidence="1">
    <location>
        <begin position="581"/>
        <end position="594"/>
    </location>
</feature>
<dbReference type="AlphaFoldDB" id="A0A0C2WHR6"/>
<feature type="compositionally biased region" description="Polar residues" evidence="1">
    <location>
        <begin position="691"/>
        <end position="700"/>
    </location>
</feature>
<feature type="compositionally biased region" description="Polar residues" evidence="1">
    <location>
        <begin position="353"/>
        <end position="364"/>
    </location>
</feature>
<feature type="compositionally biased region" description="Basic and acidic residues" evidence="1">
    <location>
        <begin position="552"/>
        <end position="573"/>
    </location>
</feature>
<proteinExistence type="predicted"/>
<feature type="compositionally biased region" description="Acidic residues" evidence="1">
    <location>
        <begin position="871"/>
        <end position="888"/>
    </location>
</feature>
<dbReference type="Proteomes" id="UP000054549">
    <property type="component" value="Unassembled WGS sequence"/>
</dbReference>
<accession>A0A0C2WHR6</accession>
<feature type="region of interest" description="Disordered" evidence="1">
    <location>
        <begin position="71"/>
        <end position="101"/>
    </location>
</feature>
<feature type="region of interest" description="Disordered" evidence="1">
    <location>
        <begin position="497"/>
        <end position="516"/>
    </location>
</feature>
<dbReference type="OrthoDB" id="2143914at2759"/>
<reference evidence="2 3" key="1">
    <citation type="submission" date="2014-04" db="EMBL/GenBank/DDBJ databases">
        <title>Evolutionary Origins and Diversification of the Mycorrhizal Mutualists.</title>
        <authorList>
            <consortium name="DOE Joint Genome Institute"/>
            <consortium name="Mycorrhizal Genomics Consortium"/>
            <person name="Kohler A."/>
            <person name="Kuo A."/>
            <person name="Nagy L.G."/>
            <person name="Floudas D."/>
            <person name="Copeland A."/>
            <person name="Barry K.W."/>
            <person name="Cichocki N."/>
            <person name="Veneault-Fourrey C."/>
            <person name="LaButti K."/>
            <person name="Lindquist E.A."/>
            <person name="Lipzen A."/>
            <person name="Lundell T."/>
            <person name="Morin E."/>
            <person name="Murat C."/>
            <person name="Riley R."/>
            <person name="Ohm R."/>
            <person name="Sun H."/>
            <person name="Tunlid A."/>
            <person name="Henrissat B."/>
            <person name="Grigoriev I.V."/>
            <person name="Hibbett D.S."/>
            <person name="Martin F."/>
        </authorList>
    </citation>
    <scope>NUCLEOTIDE SEQUENCE [LARGE SCALE GENOMIC DNA]</scope>
    <source>
        <strain evidence="2 3">Koide BX008</strain>
    </source>
</reference>
<feature type="compositionally biased region" description="Basic and acidic residues" evidence="1">
    <location>
        <begin position="310"/>
        <end position="319"/>
    </location>
</feature>
<feature type="region of interest" description="Disordered" evidence="1">
    <location>
        <begin position="653"/>
        <end position="766"/>
    </location>
</feature>
<name>A0A0C2WHR6_AMAMK</name>
<feature type="region of interest" description="Disordered" evidence="1">
    <location>
        <begin position="177"/>
        <end position="277"/>
    </location>
</feature>
<feature type="compositionally biased region" description="Basic and acidic residues" evidence="1">
    <location>
        <begin position="91"/>
        <end position="101"/>
    </location>
</feature>
<keyword evidence="3" id="KW-1185">Reference proteome</keyword>
<evidence type="ECO:0000313" key="3">
    <source>
        <dbReference type="Proteomes" id="UP000054549"/>
    </source>
</evidence>
<feature type="region of interest" description="Disordered" evidence="1">
    <location>
        <begin position="793"/>
        <end position="888"/>
    </location>
</feature>
<gene>
    <name evidence="2" type="ORF">M378DRAFT_199673</name>
</gene>
<feature type="region of interest" description="Disordered" evidence="1">
    <location>
        <begin position="529"/>
        <end position="617"/>
    </location>
</feature>
<feature type="compositionally biased region" description="Basic and acidic residues" evidence="1">
    <location>
        <begin position="820"/>
        <end position="840"/>
    </location>
</feature>
<sequence length="888" mass="95327">MPPPSEPPTSLALDDIMIIEDDEEGNQNNSNDAKILDIQDQLQKQAEIIRDLLVQRDYLINQILQERDRWQAERDGWDRTSEALVSRHAKKDRDSDSGKEEELTHLCAVYESDNKALKGKLHDTQARLTDLETELSKLKPLLVMQPHLLPQPTRRPMSYSYAQMQSYISPFPHAPTQYAPVSSTTTPVSVNRGRKRRRGDYPVDPSSNKGKGKGGPSNEAGSDSNEDGDTDTEAPPTPTPSSSSWNPYAYMNDFNRQAASPTKPSPLKPPDVLSSPTISAYSVSYPYSYIVSPFSKQPSSSNSGASIPFRPDKADKDGGQGESNTDSQKDKYQPSPPKTTARRTMGTTTSRTQHQGKNKASTFLSDARAEHLLLAARRIGRERAAAIAGIVKVQDKSVVVPEEIASATKDRAKAKEQASGAPSSSTTKRSSPLKSRPTLIQSPSTPTPRRIHGPGDKMLLSSPLAHPSSSSIGTTSTARSRDTLVSSTRSVTRTLSTIASSNEDMAPASGQTPLDSLLSAARTMMSEDCEAPAHGHRLTVSDGAIGATDGGEDARRRQPRSQVEERDVEESIQRKKRRRNTTTTTITRSPATPRLRTITEKQRGNASTPRIDPDREINSTLAAKRVPAVIQAHSSAQSTQRTRSALDVLADQAAAASSDGGGGGVIGPTESSQSEVDDQGAGTVHERPDTESTPPSSASYSVPHLINDAGAPVDHRVPYRDETTQSGASSLPRLCSASDGAGAEVTTEYDTEANTNNPPLPAPLDRDNIALECPLQGAEAPPLPDTTIATTTASTQAASLPSKGSGDPTLSEKQSTNYPDRNRNPQDHGKPRKNNSEFHGPDPFGSRPNLGGTIIVFNEPGAECLSAVSSEGDDLDAEGDIDPDSQDI</sequence>
<feature type="compositionally biased region" description="Low complexity" evidence="1">
    <location>
        <begin position="459"/>
        <end position="471"/>
    </location>
</feature>
<evidence type="ECO:0000256" key="1">
    <source>
        <dbReference type="SAM" id="MobiDB-lite"/>
    </source>
</evidence>
<evidence type="ECO:0000313" key="2">
    <source>
        <dbReference type="EMBL" id="KIL60997.1"/>
    </source>
</evidence>
<feature type="compositionally biased region" description="Low complexity" evidence="1">
    <location>
        <begin position="291"/>
        <end position="303"/>
    </location>
</feature>
<feature type="compositionally biased region" description="Polar residues" evidence="1">
    <location>
        <begin position="179"/>
        <end position="189"/>
    </location>
</feature>
<protein>
    <submittedName>
        <fullName evidence="2">Uncharacterized protein</fullName>
    </submittedName>
</protein>
<feature type="region of interest" description="Disordered" evidence="1">
    <location>
        <begin position="291"/>
        <end position="365"/>
    </location>
</feature>
<feature type="compositionally biased region" description="Polar residues" evidence="1">
    <location>
        <begin position="498"/>
        <end position="514"/>
    </location>
</feature>
<feature type="region of interest" description="Disordered" evidence="1">
    <location>
        <begin position="407"/>
        <end position="489"/>
    </location>
</feature>
<feature type="compositionally biased region" description="Basic and acidic residues" evidence="1">
    <location>
        <begin position="71"/>
        <end position="81"/>
    </location>
</feature>
<feature type="compositionally biased region" description="Basic and acidic residues" evidence="1">
    <location>
        <begin position="713"/>
        <end position="723"/>
    </location>
</feature>
<organism evidence="2 3">
    <name type="scientific">Amanita muscaria (strain Koide BX008)</name>
    <dbReference type="NCBI Taxonomy" id="946122"/>
    <lineage>
        <taxon>Eukaryota</taxon>
        <taxon>Fungi</taxon>
        <taxon>Dikarya</taxon>
        <taxon>Basidiomycota</taxon>
        <taxon>Agaricomycotina</taxon>
        <taxon>Agaricomycetes</taxon>
        <taxon>Agaricomycetidae</taxon>
        <taxon>Agaricales</taxon>
        <taxon>Pluteineae</taxon>
        <taxon>Amanitaceae</taxon>
        <taxon>Amanita</taxon>
    </lineage>
</organism>
<dbReference type="STRING" id="946122.A0A0C2WHR6"/>
<feature type="compositionally biased region" description="Low complexity" evidence="1">
    <location>
        <begin position="793"/>
        <end position="802"/>
    </location>
</feature>
<feature type="compositionally biased region" description="Low complexity" evidence="1">
    <location>
        <begin position="342"/>
        <end position="352"/>
    </location>
</feature>
<dbReference type="InParanoid" id="A0A0C2WHR6"/>